<reference evidence="2" key="1">
    <citation type="submission" date="2017-01" db="EMBL/GenBank/DDBJ databases">
        <authorList>
            <person name="Varghese N."/>
            <person name="Submissions S."/>
        </authorList>
    </citation>
    <scope>NUCLEOTIDE SEQUENCE [LARGE SCALE GENOMIC DNA]</scope>
    <source>
        <strain evidence="2">DSM 18017</strain>
    </source>
</reference>
<evidence type="ECO:0000313" key="2">
    <source>
        <dbReference type="Proteomes" id="UP000186744"/>
    </source>
</evidence>
<gene>
    <name evidence="1" type="ORF">SAMN05421786_102544</name>
</gene>
<protein>
    <submittedName>
        <fullName evidence="1">Antirestriction protein (ArdA)</fullName>
    </submittedName>
</protein>
<dbReference type="EMBL" id="FTOL01000002">
    <property type="protein sequence ID" value="SIS84818.1"/>
    <property type="molecule type" value="Genomic_DNA"/>
</dbReference>
<evidence type="ECO:0000313" key="1">
    <source>
        <dbReference type="EMBL" id="SIS84818.1"/>
    </source>
</evidence>
<name>A0A1N7MFJ1_9FLAO</name>
<dbReference type="Proteomes" id="UP000186744">
    <property type="component" value="Unassembled WGS sequence"/>
</dbReference>
<proteinExistence type="predicted"/>
<dbReference type="RefSeq" id="WP_262484589.1">
    <property type="nucleotide sequence ID" value="NZ_FTOL01000002.1"/>
</dbReference>
<keyword evidence="2" id="KW-1185">Reference proteome</keyword>
<sequence>MNSQNSLSIRGLISESHISSDIYEIAEKINDSGLEFEIIEAYVDCIGNYFKDTEELLDRVLDSYYGEFTSDEDFTQEMLEQDGSIPENLPSYIFIDWQKTAYNFMFDYSCSNGHYFRN</sequence>
<dbReference type="AlphaFoldDB" id="A0A1N7MFJ1"/>
<accession>A0A1N7MFJ1</accession>
<dbReference type="STRING" id="373668.SAMN05421786_102544"/>
<organism evidence="1 2">
    <name type="scientific">Chryseobacterium ureilyticum</name>
    <dbReference type="NCBI Taxonomy" id="373668"/>
    <lineage>
        <taxon>Bacteria</taxon>
        <taxon>Pseudomonadati</taxon>
        <taxon>Bacteroidota</taxon>
        <taxon>Flavobacteriia</taxon>
        <taxon>Flavobacteriales</taxon>
        <taxon>Weeksellaceae</taxon>
        <taxon>Chryseobacterium group</taxon>
        <taxon>Chryseobacterium</taxon>
    </lineage>
</organism>